<dbReference type="AlphaFoldDB" id="A0A1I7WPS7"/>
<feature type="region of interest" description="Disordered" evidence="1">
    <location>
        <begin position="1"/>
        <end position="59"/>
    </location>
</feature>
<name>A0A1I7WPS7_HETBA</name>
<proteinExistence type="predicted"/>
<organism evidence="2 3">
    <name type="scientific">Heterorhabditis bacteriophora</name>
    <name type="common">Entomopathogenic nematode worm</name>
    <dbReference type="NCBI Taxonomy" id="37862"/>
    <lineage>
        <taxon>Eukaryota</taxon>
        <taxon>Metazoa</taxon>
        <taxon>Ecdysozoa</taxon>
        <taxon>Nematoda</taxon>
        <taxon>Chromadorea</taxon>
        <taxon>Rhabditida</taxon>
        <taxon>Rhabditina</taxon>
        <taxon>Rhabditomorpha</taxon>
        <taxon>Strongyloidea</taxon>
        <taxon>Heterorhabditidae</taxon>
        <taxon>Heterorhabditis</taxon>
    </lineage>
</organism>
<dbReference type="WBParaSite" id="Hba_07172">
    <property type="protein sequence ID" value="Hba_07172"/>
    <property type="gene ID" value="Hba_07172"/>
</dbReference>
<feature type="region of interest" description="Disordered" evidence="1">
    <location>
        <begin position="118"/>
        <end position="138"/>
    </location>
</feature>
<sequence length="293" mass="32069">MPTPAKNVNSKSGGNSTIMNSMQRNEMSPSNKRVDPMCQSSRPESVGSENRETVSNSSLKELRQIQTSAQIPPGVMLGMSSAPTIHSTKCGNVEYIVIMLDPPPCECEQLNNKRKKCKNHKKGQGTKRGVDVYGGKSGKNNAMVVREDNIEQQGAVDEKRAEDSEKETRVLGSYTPDKICIAGPAGIPVLIDIRKTGSSLAEPRIEMIDGVVKGILVRGPNDCPQFIPESVIQKNTDRTPKNINYTPGKLLRDPNGATVFHANISETDASRRCQNMNTYQADAKITGEDRVIW</sequence>
<evidence type="ECO:0000256" key="1">
    <source>
        <dbReference type="SAM" id="MobiDB-lite"/>
    </source>
</evidence>
<dbReference type="Proteomes" id="UP000095283">
    <property type="component" value="Unplaced"/>
</dbReference>
<reference evidence="3" key="1">
    <citation type="submission" date="2016-11" db="UniProtKB">
        <authorList>
            <consortium name="WormBaseParasite"/>
        </authorList>
    </citation>
    <scope>IDENTIFICATION</scope>
</reference>
<accession>A0A1I7WPS7</accession>
<feature type="compositionally biased region" description="Polar residues" evidence="1">
    <location>
        <begin position="1"/>
        <end position="31"/>
    </location>
</feature>
<protein>
    <submittedName>
        <fullName evidence="3">Uncharacterized protein</fullName>
    </submittedName>
</protein>
<keyword evidence="2" id="KW-1185">Reference proteome</keyword>
<evidence type="ECO:0000313" key="3">
    <source>
        <dbReference type="WBParaSite" id="Hba_07172"/>
    </source>
</evidence>
<evidence type="ECO:0000313" key="2">
    <source>
        <dbReference type="Proteomes" id="UP000095283"/>
    </source>
</evidence>